<dbReference type="EnsemblMetazoa" id="PHUM346870-RA">
    <property type="protein sequence ID" value="PHUM346870-PA"/>
    <property type="gene ID" value="PHUM346870"/>
</dbReference>
<gene>
    <name evidence="2" type="primary">8231896</name>
    <name evidence="1" type="ORF">Phum_PHUM346870</name>
</gene>
<evidence type="ECO:0000313" key="1">
    <source>
        <dbReference type="EMBL" id="EEB15071.1"/>
    </source>
</evidence>
<dbReference type="GeneID" id="8231896"/>
<dbReference type="HOGENOM" id="CLU_3052780_0_0_1"/>
<dbReference type="Proteomes" id="UP000009046">
    <property type="component" value="Unassembled WGS sequence"/>
</dbReference>
<evidence type="ECO:0000313" key="3">
    <source>
        <dbReference type="Proteomes" id="UP000009046"/>
    </source>
</evidence>
<sequence>MSNMVQMCIGNQKEVFKKVLILIARGNIKIIENIQKKGRFRILTWEIIPENILL</sequence>
<proteinExistence type="predicted"/>
<dbReference type="AlphaFoldDB" id="E0VNW5"/>
<organism>
    <name type="scientific">Pediculus humanus subsp. corporis</name>
    <name type="common">Body louse</name>
    <dbReference type="NCBI Taxonomy" id="121224"/>
    <lineage>
        <taxon>Eukaryota</taxon>
        <taxon>Metazoa</taxon>
        <taxon>Ecdysozoa</taxon>
        <taxon>Arthropoda</taxon>
        <taxon>Hexapoda</taxon>
        <taxon>Insecta</taxon>
        <taxon>Pterygota</taxon>
        <taxon>Neoptera</taxon>
        <taxon>Paraneoptera</taxon>
        <taxon>Psocodea</taxon>
        <taxon>Troctomorpha</taxon>
        <taxon>Phthiraptera</taxon>
        <taxon>Anoplura</taxon>
        <taxon>Pediculidae</taxon>
        <taxon>Pediculus</taxon>
    </lineage>
</organism>
<keyword evidence="3" id="KW-1185">Reference proteome</keyword>
<evidence type="ECO:0000313" key="2">
    <source>
        <dbReference type="EnsemblMetazoa" id="PHUM346870-PA"/>
    </source>
</evidence>
<accession>E0VNW5</accession>
<dbReference type="InParanoid" id="E0VNW5"/>
<dbReference type="KEGG" id="phu:Phum_PHUM346870"/>
<dbReference type="VEuPathDB" id="VectorBase:PHUM346870"/>
<reference evidence="1" key="1">
    <citation type="submission" date="2007-04" db="EMBL/GenBank/DDBJ databases">
        <title>Annotation of Pediculus humanus corporis strain USDA.</title>
        <authorList>
            <person name="Kirkness E."/>
            <person name="Hannick L."/>
            <person name="Hass B."/>
            <person name="Bruggner R."/>
            <person name="Lawson D."/>
            <person name="Bidwell S."/>
            <person name="Joardar V."/>
            <person name="Caler E."/>
            <person name="Walenz B."/>
            <person name="Inman J."/>
            <person name="Schobel S."/>
            <person name="Galinsky K."/>
            <person name="Amedeo P."/>
            <person name="Strausberg R."/>
        </authorList>
    </citation>
    <scope>NUCLEOTIDE SEQUENCE</scope>
    <source>
        <strain evidence="1">USDA</strain>
    </source>
</reference>
<dbReference type="EMBL" id="AAZO01004040">
    <property type="status" value="NOT_ANNOTATED_CDS"/>
    <property type="molecule type" value="Genomic_DNA"/>
</dbReference>
<dbReference type="EMBL" id="DS235354">
    <property type="protein sequence ID" value="EEB15071.1"/>
    <property type="molecule type" value="Genomic_DNA"/>
</dbReference>
<dbReference type="RefSeq" id="XP_002427809.1">
    <property type="nucleotide sequence ID" value="XM_002427764.1"/>
</dbReference>
<protein>
    <submittedName>
        <fullName evidence="1 2">Uncharacterized protein</fullName>
    </submittedName>
</protein>
<reference evidence="1" key="2">
    <citation type="submission" date="2007-04" db="EMBL/GenBank/DDBJ databases">
        <title>The genome of the human body louse.</title>
        <authorList>
            <consortium name="The Human Body Louse Genome Consortium"/>
            <person name="Kirkness E."/>
            <person name="Walenz B."/>
            <person name="Hass B."/>
            <person name="Bruggner R."/>
            <person name="Strausberg R."/>
        </authorList>
    </citation>
    <scope>NUCLEOTIDE SEQUENCE</scope>
    <source>
        <strain evidence="1">USDA</strain>
    </source>
</reference>
<dbReference type="CTD" id="8231896"/>
<name>E0VNW5_PEDHC</name>
<reference evidence="2" key="3">
    <citation type="submission" date="2020-05" db="UniProtKB">
        <authorList>
            <consortium name="EnsemblMetazoa"/>
        </authorList>
    </citation>
    <scope>IDENTIFICATION</scope>
    <source>
        <strain evidence="2">USDA</strain>
    </source>
</reference>